<organism evidence="2 3">
    <name type="scientific">Heterorhabditis bacteriophora</name>
    <name type="common">Entomopathogenic nematode worm</name>
    <dbReference type="NCBI Taxonomy" id="37862"/>
    <lineage>
        <taxon>Eukaryota</taxon>
        <taxon>Metazoa</taxon>
        <taxon>Ecdysozoa</taxon>
        <taxon>Nematoda</taxon>
        <taxon>Chromadorea</taxon>
        <taxon>Rhabditida</taxon>
        <taxon>Rhabditina</taxon>
        <taxon>Rhabditomorpha</taxon>
        <taxon>Strongyloidea</taxon>
        <taxon>Heterorhabditidae</taxon>
        <taxon>Heterorhabditis</taxon>
    </lineage>
</organism>
<feature type="region of interest" description="Disordered" evidence="1">
    <location>
        <begin position="1"/>
        <end position="81"/>
    </location>
</feature>
<feature type="compositionally biased region" description="Low complexity" evidence="1">
    <location>
        <begin position="8"/>
        <end position="20"/>
    </location>
</feature>
<evidence type="ECO:0000256" key="1">
    <source>
        <dbReference type="SAM" id="MobiDB-lite"/>
    </source>
</evidence>
<proteinExistence type="predicted"/>
<reference evidence="3" key="1">
    <citation type="submission" date="2016-11" db="UniProtKB">
        <authorList>
            <consortium name="WormBaseParasite"/>
        </authorList>
    </citation>
    <scope>IDENTIFICATION</scope>
</reference>
<evidence type="ECO:0000313" key="3">
    <source>
        <dbReference type="WBParaSite" id="Hba_04079"/>
    </source>
</evidence>
<dbReference type="AlphaFoldDB" id="A0A1I7WGJ1"/>
<keyword evidence="2" id="KW-1185">Reference proteome</keyword>
<dbReference type="Proteomes" id="UP000095283">
    <property type="component" value="Unplaced"/>
</dbReference>
<evidence type="ECO:0000313" key="2">
    <source>
        <dbReference type="Proteomes" id="UP000095283"/>
    </source>
</evidence>
<protein>
    <submittedName>
        <fullName evidence="3">Ovule protein</fullName>
    </submittedName>
</protein>
<name>A0A1I7WGJ1_HETBA</name>
<sequence>MEECDVGLSPSLSPSSASLLMRHSHHPFHSSPTRLRVASRAPSSTGAKTSPILKMSGNLPTPMDVEDLQKTPKTSKIDICY</sequence>
<accession>A0A1I7WGJ1</accession>
<dbReference type="WBParaSite" id="Hba_04079">
    <property type="protein sequence ID" value="Hba_04079"/>
    <property type="gene ID" value="Hba_04079"/>
</dbReference>